<evidence type="ECO:0000313" key="2">
    <source>
        <dbReference type="Proteomes" id="UP000298484"/>
    </source>
</evidence>
<organism evidence="1 2">
    <name type="scientific">Lentibacillus salicampi</name>
    <dbReference type="NCBI Taxonomy" id="175306"/>
    <lineage>
        <taxon>Bacteria</taxon>
        <taxon>Bacillati</taxon>
        <taxon>Bacillota</taxon>
        <taxon>Bacilli</taxon>
        <taxon>Bacillales</taxon>
        <taxon>Bacillaceae</taxon>
        <taxon>Lentibacillus</taxon>
    </lineage>
</organism>
<evidence type="ECO:0000313" key="1">
    <source>
        <dbReference type="EMBL" id="TFJ92418.1"/>
    </source>
</evidence>
<gene>
    <name evidence="1" type="ORF">E4U82_12265</name>
</gene>
<dbReference type="EMBL" id="SRHY01000022">
    <property type="protein sequence ID" value="TFJ92418.1"/>
    <property type="molecule type" value="Genomic_DNA"/>
</dbReference>
<dbReference type="RefSeq" id="WP_135110478.1">
    <property type="nucleotide sequence ID" value="NZ_SRHY01000022.1"/>
</dbReference>
<dbReference type="Proteomes" id="UP000298484">
    <property type="component" value="Unassembled WGS sequence"/>
</dbReference>
<sequence>MLPAGGGSGHTQKDLQTICSEIPVMFTAHTFVRGICHYGHIRTKRSGGFFAPALSAQSGQHGAIEPLAVSGSLFPGVNNETAEEAASDLKAASLEA</sequence>
<protein>
    <submittedName>
        <fullName evidence="1">Uncharacterized protein</fullName>
    </submittedName>
</protein>
<keyword evidence="2" id="KW-1185">Reference proteome</keyword>
<comment type="caution">
    <text evidence="1">The sequence shown here is derived from an EMBL/GenBank/DDBJ whole genome shotgun (WGS) entry which is preliminary data.</text>
</comment>
<name>A0A4Y9A969_9BACI</name>
<reference evidence="1 2" key="1">
    <citation type="submission" date="2019-03" db="EMBL/GenBank/DDBJ databases">
        <title>Genome sequence of Lentibacillus salicampi ATCC BAA-719.</title>
        <authorList>
            <person name="Maclea K.S."/>
            <person name="Simoes Junior M."/>
        </authorList>
    </citation>
    <scope>NUCLEOTIDE SEQUENCE [LARGE SCALE GENOMIC DNA]</scope>
    <source>
        <strain evidence="1 2">ATCC BAA-719</strain>
    </source>
</reference>
<proteinExistence type="predicted"/>
<dbReference type="AlphaFoldDB" id="A0A4Y9A969"/>
<accession>A0A4Y9A969</accession>